<dbReference type="InterPro" id="IPR048899">
    <property type="entry name" value="NMD_SH3"/>
</dbReference>
<accession>A0AAD7PUB4</accession>
<evidence type="ECO:0000256" key="2">
    <source>
        <dbReference type="ARBA" id="ARBA00017035"/>
    </source>
</evidence>
<dbReference type="GO" id="GO:0005634">
    <property type="term" value="C:nucleus"/>
    <property type="evidence" value="ECO:0007669"/>
    <property type="project" value="UniProtKB-SubCell"/>
</dbReference>
<evidence type="ECO:0000313" key="12">
    <source>
        <dbReference type="Proteomes" id="UP001163823"/>
    </source>
</evidence>
<keyword evidence="5 7" id="KW-0653">Protein transport</keyword>
<dbReference type="PANTHER" id="PTHR12746">
    <property type="entry name" value="NONSENSE-MEDIATED MRNA DECAY PROTEIN 3"/>
    <property type="match status" value="1"/>
</dbReference>
<sequence length="278" mass="31640">MWVTAVQLRQHVSHRRTLFYLEQIILKHDAAVRAINIKPTNQGIDFFFDNRSHAMNFVNFLGNFAPLKNRHDKQLVSRDSHSYTYNYRYTLSVEICPICREDLIYLPPKVSANLGNLGPLVISTKVKNGISLLDPFTLRNCFLSADLTYLGNVLKAGDFALGYDIGVTNSNDIELEMSRNFHHPDAILIEKIHGEPGERDPGNKNESSSHLSLEYQEFLRDLEDNSELRINISLSRNTECHSLESTTNVGNVPCVPPVELFEDLDLSEEEDGEDSMRE</sequence>
<reference evidence="11" key="1">
    <citation type="journal article" date="2023" name="Science">
        <title>Elucidation of the pathway for biosynthesis of saponin adjuvants from the soapbark tree.</title>
        <authorList>
            <person name="Reed J."/>
            <person name="Orme A."/>
            <person name="El-Demerdash A."/>
            <person name="Owen C."/>
            <person name="Martin L.B.B."/>
            <person name="Misra R.C."/>
            <person name="Kikuchi S."/>
            <person name="Rejzek M."/>
            <person name="Martin A.C."/>
            <person name="Harkess A."/>
            <person name="Leebens-Mack J."/>
            <person name="Louveau T."/>
            <person name="Stephenson M.J."/>
            <person name="Osbourn A."/>
        </authorList>
    </citation>
    <scope>NUCLEOTIDE SEQUENCE</scope>
    <source>
        <strain evidence="11">S10</strain>
    </source>
</reference>
<dbReference type="InterPro" id="IPR039768">
    <property type="entry name" value="Nmd3"/>
</dbReference>
<evidence type="ECO:0000256" key="1">
    <source>
        <dbReference type="ARBA" id="ARBA00009794"/>
    </source>
</evidence>
<keyword evidence="3 7" id="KW-0813">Transport</keyword>
<comment type="subcellular location">
    <subcellularLocation>
        <location evidence="7">Cytoplasm</location>
    </subcellularLocation>
    <subcellularLocation>
        <location evidence="7">Nucleus</location>
    </subcellularLocation>
</comment>
<dbReference type="PANTHER" id="PTHR12746:SF2">
    <property type="entry name" value="60S RIBOSOMAL EXPORT PROTEIN NMD3"/>
    <property type="match status" value="1"/>
</dbReference>
<name>A0AAD7PUB4_QUISA</name>
<dbReference type="GO" id="GO:0000055">
    <property type="term" value="P:ribosomal large subunit export from nucleus"/>
    <property type="evidence" value="ECO:0007669"/>
    <property type="project" value="TreeGrafter"/>
</dbReference>
<evidence type="ECO:0000256" key="6">
    <source>
        <dbReference type="ARBA" id="ARBA00023242"/>
    </source>
</evidence>
<gene>
    <name evidence="11" type="ORF">O6P43_012598</name>
</gene>
<dbReference type="EMBL" id="JARAOO010000005">
    <property type="protein sequence ID" value="KAJ7968501.1"/>
    <property type="molecule type" value="Genomic_DNA"/>
</dbReference>
<feature type="domain" description="60S ribosomal export protein NMD3 OB-fold" evidence="9">
    <location>
        <begin position="148"/>
        <end position="191"/>
    </location>
</feature>
<dbReference type="KEGG" id="qsa:O6P43_012598"/>
<dbReference type="Pfam" id="PF21192">
    <property type="entry name" value="OB_NMD3"/>
    <property type="match status" value="1"/>
</dbReference>
<keyword evidence="6 7" id="KW-0539">Nucleus</keyword>
<keyword evidence="12" id="KW-1185">Reference proteome</keyword>
<dbReference type="AlphaFoldDB" id="A0AAD7PUB4"/>
<dbReference type="Pfam" id="PF04981">
    <property type="entry name" value="NMD3"/>
    <property type="match status" value="1"/>
</dbReference>
<feature type="domain" description="60S ribosomal export protein NMD3 SH3" evidence="10">
    <location>
        <begin position="98"/>
        <end position="145"/>
    </location>
</feature>
<feature type="domain" description="Nmd3 N-terminal" evidence="8">
    <location>
        <begin position="2"/>
        <end position="95"/>
    </location>
</feature>
<comment type="function">
    <text evidence="7">Acts as an adapter for the XPO1/CRM1-mediated export of the 60S ribosomal subunit.</text>
</comment>
<comment type="caution">
    <text evidence="11">The sequence shown here is derived from an EMBL/GenBank/DDBJ whole genome shotgun (WGS) entry which is preliminary data.</text>
</comment>
<dbReference type="InterPro" id="IPR007064">
    <property type="entry name" value="Nmd3_N"/>
</dbReference>
<evidence type="ECO:0000259" key="8">
    <source>
        <dbReference type="Pfam" id="PF04981"/>
    </source>
</evidence>
<keyword evidence="4 7" id="KW-0963">Cytoplasm</keyword>
<dbReference type="GO" id="GO:0015031">
    <property type="term" value="P:protein transport"/>
    <property type="evidence" value="ECO:0007669"/>
    <property type="project" value="UniProtKB-KW"/>
</dbReference>
<evidence type="ECO:0000313" key="11">
    <source>
        <dbReference type="EMBL" id="KAJ7968501.1"/>
    </source>
</evidence>
<evidence type="ECO:0000256" key="5">
    <source>
        <dbReference type="ARBA" id="ARBA00022927"/>
    </source>
</evidence>
<evidence type="ECO:0000259" key="9">
    <source>
        <dbReference type="Pfam" id="PF21192"/>
    </source>
</evidence>
<evidence type="ECO:0000256" key="4">
    <source>
        <dbReference type="ARBA" id="ARBA00022490"/>
    </source>
</evidence>
<proteinExistence type="inferred from homology"/>
<protein>
    <recommendedName>
        <fullName evidence="2 7">60S ribosomal export protein NMD3</fullName>
    </recommendedName>
</protein>
<organism evidence="11 12">
    <name type="scientific">Quillaja saponaria</name>
    <name type="common">Soap bark tree</name>
    <dbReference type="NCBI Taxonomy" id="32244"/>
    <lineage>
        <taxon>Eukaryota</taxon>
        <taxon>Viridiplantae</taxon>
        <taxon>Streptophyta</taxon>
        <taxon>Embryophyta</taxon>
        <taxon>Tracheophyta</taxon>
        <taxon>Spermatophyta</taxon>
        <taxon>Magnoliopsida</taxon>
        <taxon>eudicotyledons</taxon>
        <taxon>Gunneridae</taxon>
        <taxon>Pentapetalae</taxon>
        <taxon>rosids</taxon>
        <taxon>fabids</taxon>
        <taxon>Fabales</taxon>
        <taxon>Quillajaceae</taxon>
        <taxon>Quillaja</taxon>
    </lineage>
</organism>
<dbReference type="Pfam" id="PF21193">
    <property type="entry name" value="NMD_SH3"/>
    <property type="match status" value="1"/>
</dbReference>
<evidence type="ECO:0000256" key="7">
    <source>
        <dbReference type="RuleBase" id="RU364108"/>
    </source>
</evidence>
<evidence type="ECO:0000256" key="3">
    <source>
        <dbReference type="ARBA" id="ARBA00022448"/>
    </source>
</evidence>
<comment type="similarity">
    <text evidence="1 7">Belongs to the NMD3 family.</text>
</comment>
<dbReference type="GO" id="GO:0005737">
    <property type="term" value="C:cytoplasm"/>
    <property type="evidence" value="ECO:0007669"/>
    <property type="project" value="UniProtKB-SubCell"/>
</dbReference>
<dbReference type="InterPro" id="IPR048898">
    <property type="entry name" value="OB_NMD3"/>
</dbReference>
<dbReference type="GO" id="GO:0043023">
    <property type="term" value="F:ribosomal large subunit binding"/>
    <property type="evidence" value="ECO:0007669"/>
    <property type="project" value="InterPro"/>
</dbReference>
<dbReference type="Proteomes" id="UP001163823">
    <property type="component" value="Chromosome 5"/>
</dbReference>
<evidence type="ECO:0000259" key="10">
    <source>
        <dbReference type="Pfam" id="PF21193"/>
    </source>
</evidence>